<proteinExistence type="predicted"/>
<dbReference type="EMBL" id="JAUCGM010000189">
    <property type="protein sequence ID" value="MDM8562533.1"/>
    <property type="molecule type" value="Genomic_DNA"/>
</dbReference>
<accession>A0ABT7VSI2</accession>
<sequence>MKISGGGGNIILNPKFVVLDGSQVFAKAKKGAGGNINLTTTGVYNFTGEAIAEIINASSEFGVDGLVTIATPDNNSDEAMFALPATIFDASALLDKPCGQRLAENLSHFIVAASEGTSNEPDDLLSSGLLLSKPAITFSSATKNETISLYPLMALLTEGKTQEERISSSTHYVRYEMRNPIFLF</sequence>
<organism evidence="1 2">
    <name type="scientific">Candidatus Marithioploca araucensis</name>
    <dbReference type="NCBI Taxonomy" id="70273"/>
    <lineage>
        <taxon>Bacteria</taxon>
        <taxon>Pseudomonadati</taxon>
        <taxon>Pseudomonadota</taxon>
        <taxon>Gammaproteobacteria</taxon>
        <taxon>Thiotrichales</taxon>
        <taxon>Thiotrichaceae</taxon>
        <taxon>Candidatus Marithioploca</taxon>
    </lineage>
</organism>
<name>A0ABT7VSI2_9GAMM</name>
<keyword evidence="2" id="KW-1185">Reference proteome</keyword>
<protein>
    <submittedName>
        <fullName evidence="1">Uncharacterized protein</fullName>
    </submittedName>
</protein>
<comment type="caution">
    <text evidence="1">The sequence shown here is derived from an EMBL/GenBank/DDBJ whole genome shotgun (WGS) entry which is preliminary data.</text>
</comment>
<reference evidence="1" key="1">
    <citation type="submission" date="2023-06" db="EMBL/GenBank/DDBJ databases">
        <title>Uncultivated large filamentous bacteria from sulfidic sediments reveal new species and different genomic features in energy metabolism and defense.</title>
        <authorList>
            <person name="Fonseca A."/>
        </authorList>
    </citation>
    <scope>NUCLEOTIDE SEQUENCE</scope>
    <source>
        <strain evidence="1">HSG4</strain>
    </source>
</reference>
<evidence type="ECO:0000313" key="1">
    <source>
        <dbReference type="EMBL" id="MDM8562533.1"/>
    </source>
</evidence>
<gene>
    <name evidence="1" type="ORF">QUF54_04185</name>
</gene>
<evidence type="ECO:0000313" key="2">
    <source>
        <dbReference type="Proteomes" id="UP001171945"/>
    </source>
</evidence>
<dbReference type="Proteomes" id="UP001171945">
    <property type="component" value="Unassembled WGS sequence"/>
</dbReference>